<feature type="signal peptide" evidence="1">
    <location>
        <begin position="1"/>
        <end position="35"/>
    </location>
</feature>
<proteinExistence type="predicted"/>
<evidence type="ECO:0000313" key="4">
    <source>
        <dbReference type="Proteomes" id="UP000191133"/>
    </source>
</evidence>
<sequence length="154" mass="16256">MTSTGTRRDPVSRRARCLPGALVLCFCTLAGSALAQTAPVTRTWFVSGAELAKLLQGRGEDGFCSGDQCRNLASARAGAYIQGVADTGRGQWCGQGHILPHELVDRVSSHIRQLPAERLNQDAASLVIEALETALPCQQAASTSDRAHAARSGL</sequence>
<dbReference type="Pfam" id="PF18602">
    <property type="entry name" value="Rap1a"/>
    <property type="match status" value="1"/>
</dbReference>
<dbReference type="EMBL" id="FWEU01000001">
    <property type="protein sequence ID" value="SLM23325.1"/>
    <property type="molecule type" value="Genomic_DNA"/>
</dbReference>
<evidence type="ECO:0000259" key="2">
    <source>
        <dbReference type="Pfam" id="PF18602"/>
    </source>
</evidence>
<dbReference type="Proteomes" id="UP000191133">
    <property type="component" value="Unassembled WGS sequence"/>
</dbReference>
<feature type="domain" description="Rap1a immunity protein" evidence="2">
    <location>
        <begin position="64"/>
        <end position="137"/>
    </location>
</feature>
<feature type="chain" id="PRO_5012890366" description="Rap1a immunity protein domain-containing protein" evidence="1">
    <location>
        <begin position="36"/>
        <end position="154"/>
    </location>
</feature>
<name>A0A1W1GVI4_9GAMM</name>
<dbReference type="InterPro" id="IPR041238">
    <property type="entry name" value="Rap1a"/>
</dbReference>
<organism evidence="3 4">
    <name type="scientific">Stenotrophomonas indicatrix</name>
    <dbReference type="NCBI Taxonomy" id="2045451"/>
    <lineage>
        <taxon>Bacteria</taxon>
        <taxon>Pseudomonadati</taxon>
        <taxon>Pseudomonadota</taxon>
        <taxon>Gammaproteobacteria</taxon>
        <taxon>Lysobacterales</taxon>
        <taxon>Lysobacteraceae</taxon>
        <taxon>Stenotrophomonas</taxon>
    </lineage>
</organism>
<dbReference type="AlphaFoldDB" id="A0A1W1GVI4"/>
<gene>
    <name evidence="3" type="ORF">SAMN04488690_1014</name>
</gene>
<evidence type="ECO:0000313" key="3">
    <source>
        <dbReference type="EMBL" id="SLM23325.1"/>
    </source>
</evidence>
<dbReference type="Gene3D" id="1.10.890.40">
    <property type="match status" value="1"/>
</dbReference>
<protein>
    <recommendedName>
        <fullName evidence="2">Rap1a immunity protein domain-containing protein</fullName>
    </recommendedName>
</protein>
<reference evidence="4" key="1">
    <citation type="submission" date="2016-10" db="EMBL/GenBank/DDBJ databases">
        <authorList>
            <person name="Varghese N."/>
        </authorList>
    </citation>
    <scope>NUCLEOTIDE SEQUENCE [LARGE SCALE GENOMIC DNA]</scope>
    <source>
        <strain evidence="4">92MFCol6.1</strain>
    </source>
</reference>
<keyword evidence="1" id="KW-0732">Signal</keyword>
<evidence type="ECO:0000256" key="1">
    <source>
        <dbReference type="SAM" id="SignalP"/>
    </source>
</evidence>
<accession>A0A1W1GVI4</accession>